<keyword evidence="1" id="KW-0805">Transcription regulation</keyword>
<evidence type="ECO:0000256" key="1">
    <source>
        <dbReference type="ARBA" id="ARBA00023015"/>
    </source>
</evidence>
<evidence type="ECO:0000313" key="7">
    <source>
        <dbReference type="Proteomes" id="UP000610124"/>
    </source>
</evidence>
<evidence type="ECO:0000259" key="5">
    <source>
        <dbReference type="PROSITE" id="PS50977"/>
    </source>
</evidence>
<dbReference type="PANTHER" id="PTHR30055:SF234">
    <property type="entry name" value="HTH-TYPE TRANSCRIPTIONAL REGULATOR BETI"/>
    <property type="match status" value="1"/>
</dbReference>
<dbReference type="PANTHER" id="PTHR30055">
    <property type="entry name" value="HTH-TYPE TRANSCRIPTIONAL REGULATOR RUTR"/>
    <property type="match status" value="1"/>
</dbReference>
<evidence type="ECO:0000313" key="6">
    <source>
        <dbReference type="EMBL" id="GGU86530.1"/>
    </source>
</evidence>
<accession>A0A8H9HSF2</accession>
<dbReference type="SUPFAM" id="SSF48498">
    <property type="entry name" value="Tetracyclin repressor-like, C-terminal domain"/>
    <property type="match status" value="1"/>
</dbReference>
<sequence>MLHMQDLVKAALAAAKERGQDVADVPLTAIATAAGISRSTLLRRLGGSRAALDEAVRQTGVDPGGRPPVRERAIEAAARLVAERGLGAITLDAVADRAECSLPSLHAVFEGRDGLLAAVFLQYGPLPNLEALAADPPERLDDTVRALHHTFLASLADEPRIVPAVFADLLSRPDGPAARMMTVHMPRIVEGLGRLLLPHVESGRIRPLPLPVLVQLLLGPLLSRVLMRPVLETTLGAGLPSLDESIDLFTEAYLRAVALPAPDESTPGGEP</sequence>
<name>A0A8H9HSF2_KITAU</name>
<reference evidence="6" key="2">
    <citation type="submission" date="2020-09" db="EMBL/GenBank/DDBJ databases">
        <authorList>
            <person name="Sun Q."/>
            <person name="Ohkuma M."/>
        </authorList>
    </citation>
    <scope>NUCLEOTIDE SEQUENCE</scope>
    <source>
        <strain evidence="6">JCM 4434</strain>
    </source>
</reference>
<gene>
    <name evidence="6" type="ORF">GCM10010502_43430</name>
</gene>
<evidence type="ECO:0000256" key="3">
    <source>
        <dbReference type="ARBA" id="ARBA00023163"/>
    </source>
</evidence>
<proteinExistence type="predicted"/>
<dbReference type="GO" id="GO:0003700">
    <property type="term" value="F:DNA-binding transcription factor activity"/>
    <property type="evidence" value="ECO:0007669"/>
    <property type="project" value="TreeGrafter"/>
</dbReference>
<reference evidence="6" key="1">
    <citation type="journal article" date="2014" name="Int. J. Syst. Evol. Microbiol.">
        <title>Complete genome sequence of Corynebacterium casei LMG S-19264T (=DSM 44701T), isolated from a smear-ripened cheese.</title>
        <authorList>
            <consortium name="US DOE Joint Genome Institute (JGI-PGF)"/>
            <person name="Walter F."/>
            <person name="Albersmeier A."/>
            <person name="Kalinowski J."/>
            <person name="Ruckert C."/>
        </authorList>
    </citation>
    <scope>NUCLEOTIDE SEQUENCE</scope>
    <source>
        <strain evidence="6">JCM 4434</strain>
    </source>
</reference>
<feature type="DNA-binding region" description="H-T-H motif" evidence="4">
    <location>
        <begin position="90"/>
        <end position="109"/>
    </location>
</feature>
<dbReference type="InterPro" id="IPR050109">
    <property type="entry name" value="HTH-type_TetR-like_transc_reg"/>
</dbReference>
<dbReference type="AlphaFoldDB" id="A0A8H9HSF2"/>
<dbReference type="GO" id="GO:0000976">
    <property type="term" value="F:transcription cis-regulatory region binding"/>
    <property type="evidence" value="ECO:0007669"/>
    <property type="project" value="TreeGrafter"/>
</dbReference>
<dbReference type="EMBL" id="BMUB01000010">
    <property type="protein sequence ID" value="GGU86530.1"/>
    <property type="molecule type" value="Genomic_DNA"/>
</dbReference>
<keyword evidence="2 4" id="KW-0238">DNA-binding</keyword>
<evidence type="ECO:0000256" key="2">
    <source>
        <dbReference type="ARBA" id="ARBA00023125"/>
    </source>
</evidence>
<dbReference type="Gene3D" id="1.10.357.10">
    <property type="entry name" value="Tetracycline Repressor, domain 2"/>
    <property type="match status" value="1"/>
</dbReference>
<comment type="caution">
    <text evidence="6">The sequence shown here is derived from an EMBL/GenBank/DDBJ whole genome shotgun (WGS) entry which is preliminary data.</text>
</comment>
<organism evidence="6 7">
    <name type="scientific">Kitasatospora aureofaciens</name>
    <name type="common">Streptomyces aureofaciens</name>
    <dbReference type="NCBI Taxonomy" id="1894"/>
    <lineage>
        <taxon>Bacteria</taxon>
        <taxon>Bacillati</taxon>
        <taxon>Actinomycetota</taxon>
        <taxon>Actinomycetes</taxon>
        <taxon>Kitasatosporales</taxon>
        <taxon>Streptomycetaceae</taxon>
        <taxon>Kitasatospora</taxon>
    </lineage>
</organism>
<dbReference type="InterPro" id="IPR001647">
    <property type="entry name" value="HTH_TetR"/>
</dbReference>
<dbReference type="Pfam" id="PF00440">
    <property type="entry name" value="TetR_N"/>
    <property type="match status" value="1"/>
</dbReference>
<dbReference type="InterPro" id="IPR036271">
    <property type="entry name" value="Tet_transcr_reg_TetR-rel_C_sf"/>
</dbReference>
<evidence type="ECO:0000256" key="4">
    <source>
        <dbReference type="PROSITE-ProRule" id="PRU00335"/>
    </source>
</evidence>
<dbReference type="PROSITE" id="PS50977">
    <property type="entry name" value="HTH_TETR_2"/>
    <property type="match status" value="1"/>
</dbReference>
<dbReference type="InterPro" id="IPR009057">
    <property type="entry name" value="Homeodomain-like_sf"/>
</dbReference>
<keyword evidence="3" id="KW-0804">Transcription</keyword>
<protein>
    <submittedName>
        <fullName evidence="6">TetR family transcriptional regulator</fullName>
    </submittedName>
</protein>
<dbReference type="Proteomes" id="UP000610124">
    <property type="component" value="Unassembled WGS sequence"/>
</dbReference>
<dbReference type="SUPFAM" id="SSF46689">
    <property type="entry name" value="Homeodomain-like"/>
    <property type="match status" value="1"/>
</dbReference>
<feature type="domain" description="HTH tetR-type" evidence="5">
    <location>
        <begin position="67"/>
        <end position="127"/>
    </location>
</feature>